<evidence type="ECO:0000313" key="1">
    <source>
        <dbReference type="EMBL" id="PPK28826.1"/>
    </source>
</evidence>
<organism evidence="1 2">
    <name type="scientific">Legionella pneumophila</name>
    <dbReference type="NCBI Taxonomy" id="446"/>
    <lineage>
        <taxon>Bacteria</taxon>
        <taxon>Pseudomonadati</taxon>
        <taxon>Pseudomonadota</taxon>
        <taxon>Gammaproteobacteria</taxon>
        <taxon>Legionellales</taxon>
        <taxon>Legionellaceae</taxon>
        <taxon>Legionella</taxon>
    </lineage>
</organism>
<protein>
    <submittedName>
        <fullName evidence="1">Uncharacterized protein</fullName>
    </submittedName>
</protein>
<reference evidence="1 2" key="1">
    <citation type="submission" date="2018-02" db="EMBL/GenBank/DDBJ databases">
        <title>Draft genome sequences of four Legionella pneumophila clinical strains isolated in Ontario.</title>
        <authorList>
            <person name="Fortuna A."/>
            <person name="Ramnarine R."/>
            <person name="Li A."/>
            <person name="Frantz C."/>
            <person name="Mallo G."/>
        </authorList>
    </citation>
    <scope>NUCLEOTIDE SEQUENCE [LARGE SCALE GENOMIC DNA]</scope>
    <source>
        <strain evidence="1 2">LG61</strain>
    </source>
</reference>
<sequence length="86" mass="9491">MKILVNSSVLAIVLAFSTPLFADDTQWMTEHNLVKGVITFQDDSQIQVYAAQADLDKLQQNLANIQSVEVQPNQTDTTTAPNQQGE</sequence>
<accession>A0A2S6EUH7</accession>
<dbReference type="Proteomes" id="UP000239239">
    <property type="component" value="Unassembled WGS sequence"/>
</dbReference>
<dbReference type="RefSeq" id="WP_027228692.1">
    <property type="nucleotide sequence ID" value="NZ_CP017601.1"/>
</dbReference>
<dbReference type="AlphaFoldDB" id="A0A2S6EUH7"/>
<comment type="caution">
    <text evidence="1">The sequence shown here is derived from an EMBL/GenBank/DDBJ whole genome shotgun (WGS) entry which is preliminary data.</text>
</comment>
<dbReference type="OrthoDB" id="5654094at2"/>
<evidence type="ECO:0000313" key="2">
    <source>
        <dbReference type="Proteomes" id="UP000239239"/>
    </source>
</evidence>
<dbReference type="EMBL" id="PQWY01000021">
    <property type="protein sequence ID" value="PPK28826.1"/>
    <property type="molecule type" value="Genomic_DNA"/>
</dbReference>
<gene>
    <name evidence="1" type="ORF">C3928_15405</name>
</gene>
<proteinExistence type="predicted"/>
<name>A0A2S6EUH7_LEGPN</name>